<keyword evidence="2" id="KW-0732">Signal</keyword>
<dbReference type="EMBL" id="JACHWX010000003">
    <property type="protein sequence ID" value="MBB3054916.1"/>
    <property type="molecule type" value="Genomic_DNA"/>
</dbReference>
<evidence type="ECO:0000313" key="4">
    <source>
        <dbReference type="Proteomes" id="UP000539265"/>
    </source>
</evidence>
<evidence type="ECO:0000256" key="2">
    <source>
        <dbReference type="SAM" id="SignalP"/>
    </source>
</evidence>
<protein>
    <submittedName>
        <fullName evidence="3">Uncharacterized protein</fullName>
    </submittedName>
</protein>
<evidence type="ECO:0000256" key="1">
    <source>
        <dbReference type="SAM" id="Phobius"/>
    </source>
</evidence>
<name>A0A839SAR6_9SPHI</name>
<organism evidence="3 4">
    <name type="scientific">Mucilaginibacter gotjawali</name>
    <dbReference type="NCBI Taxonomy" id="1550579"/>
    <lineage>
        <taxon>Bacteria</taxon>
        <taxon>Pseudomonadati</taxon>
        <taxon>Bacteroidota</taxon>
        <taxon>Sphingobacteriia</taxon>
        <taxon>Sphingobacteriales</taxon>
        <taxon>Sphingobacteriaceae</taxon>
        <taxon>Mucilaginibacter</taxon>
    </lineage>
</organism>
<proteinExistence type="predicted"/>
<keyword evidence="1" id="KW-0812">Transmembrane</keyword>
<feature type="signal peptide" evidence="2">
    <location>
        <begin position="1"/>
        <end position="26"/>
    </location>
</feature>
<sequence>MKAWLRITLTLGVLCLVMIAFEPAKAQCSQCAAQVATNSKNGGNAANGLNKGIYLLLAAPYLAVGFVGLIWYKKFRRKNVNLDIQNDKLHLN</sequence>
<dbReference type="RefSeq" id="WP_096355310.1">
    <property type="nucleotide sequence ID" value="NZ_AP017313.1"/>
</dbReference>
<keyword evidence="4" id="KW-1185">Reference proteome</keyword>
<gene>
    <name evidence="3" type="ORF">FHS11_001333</name>
</gene>
<reference evidence="3" key="1">
    <citation type="submission" date="2020-08" db="EMBL/GenBank/DDBJ databases">
        <title>Genomic Encyclopedia of Type Strains, Phase III (KMG-III): the genomes of soil and plant-associated and newly described type strains.</title>
        <authorList>
            <person name="Whitman W."/>
        </authorList>
    </citation>
    <scope>NUCLEOTIDE SEQUENCE [LARGE SCALE GENOMIC DNA]</scope>
    <source>
        <strain evidence="3">CECT 8628</strain>
    </source>
</reference>
<dbReference type="AlphaFoldDB" id="A0A839SAR6"/>
<accession>A0A839SAR6</accession>
<dbReference type="OrthoDB" id="678747at2"/>
<dbReference type="Proteomes" id="UP000539265">
    <property type="component" value="Unassembled WGS sequence"/>
</dbReference>
<feature type="transmembrane region" description="Helical" evidence="1">
    <location>
        <begin position="52"/>
        <end position="72"/>
    </location>
</feature>
<keyword evidence="1" id="KW-1133">Transmembrane helix</keyword>
<evidence type="ECO:0000313" key="3">
    <source>
        <dbReference type="EMBL" id="MBB3054916.1"/>
    </source>
</evidence>
<feature type="chain" id="PRO_5032898552" evidence="2">
    <location>
        <begin position="27"/>
        <end position="92"/>
    </location>
</feature>
<comment type="caution">
    <text evidence="3">The sequence shown here is derived from an EMBL/GenBank/DDBJ whole genome shotgun (WGS) entry which is preliminary data.</text>
</comment>
<keyword evidence="1" id="KW-0472">Membrane</keyword>